<dbReference type="AlphaFoldDB" id="A0A1F5T8N4"/>
<name>A0A1F5T8N4_9BACT</name>
<accession>A0A1F5T8N4</accession>
<gene>
    <name evidence="1" type="ORF">A2482_01925</name>
</gene>
<evidence type="ECO:0000313" key="2">
    <source>
        <dbReference type="Proteomes" id="UP000178656"/>
    </source>
</evidence>
<sequence length="493" mass="56474">MGQITAVNHRDPDNDSIATTFELLLALSMKIEQCQHEFVPQGKRLRRPAKPGETPYHLDTGKLFDEFNIDHHQDRLRWPSAASAMLDRFPELRNDPIACDIAFRADYVDSAGKVNAAPEAVWEKKQSINTEGLPINVIIAKRGPWQVAEFIYNIGVENDEVDDLTKMTAGLYAMQHWYEQEKRRRAGQPTVKVDRVFFDKLCALYLQLTVERLWVFQTDMSEIMTRFTALEEKPGLNFCQTIMTKYAEELTHPLLGEIEKLATLYRNEGVVYSDTPETIFVKERLRSDLRVFNLQYPDHQLVPVTMSRGPWEIVEMLPGEEYSKAGRILFGLLMIRAWWHKKTSANRLRKMLEEAKWVNVNGTNFVLAQPTTFTRKGIRTFLRDKRNATYKVGAFVTKYVYPITHRDCIGVTKIDGSLNGMDKLKDALLAEDPGADVFLFPGTNFVIYVNETPGRQSPLTLEKVFQLVAQIIYPAGVPDYDDEESEPSIEADP</sequence>
<organism evidence="1 2">
    <name type="scientific">Candidatus Falkowbacteria bacterium RIFOXYC2_FULL_48_21</name>
    <dbReference type="NCBI Taxonomy" id="1798005"/>
    <lineage>
        <taxon>Bacteria</taxon>
        <taxon>Candidatus Falkowiibacteriota</taxon>
    </lineage>
</organism>
<comment type="caution">
    <text evidence="1">The sequence shown here is derived from an EMBL/GenBank/DDBJ whole genome shotgun (WGS) entry which is preliminary data.</text>
</comment>
<proteinExistence type="predicted"/>
<protein>
    <submittedName>
        <fullName evidence="1">Uncharacterized protein</fullName>
    </submittedName>
</protein>
<reference evidence="1 2" key="1">
    <citation type="journal article" date="2016" name="Nat. Commun.">
        <title>Thousands of microbial genomes shed light on interconnected biogeochemical processes in an aquifer system.</title>
        <authorList>
            <person name="Anantharaman K."/>
            <person name="Brown C.T."/>
            <person name="Hug L.A."/>
            <person name="Sharon I."/>
            <person name="Castelle C.J."/>
            <person name="Probst A.J."/>
            <person name="Thomas B.C."/>
            <person name="Singh A."/>
            <person name="Wilkins M.J."/>
            <person name="Karaoz U."/>
            <person name="Brodie E.L."/>
            <person name="Williams K.H."/>
            <person name="Hubbard S.S."/>
            <person name="Banfield J.F."/>
        </authorList>
    </citation>
    <scope>NUCLEOTIDE SEQUENCE [LARGE SCALE GENOMIC DNA]</scope>
</reference>
<evidence type="ECO:0000313" key="1">
    <source>
        <dbReference type="EMBL" id="OGF35289.1"/>
    </source>
</evidence>
<dbReference type="Proteomes" id="UP000178656">
    <property type="component" value="Unassembled WGS sequence"/>
</dbReference>
<dbReference type="EMBL" id="MFGM01000053">
    <property type="protein sequence ID" value="OGF35289.1"/>
    <property type="molecule type" value="Genomic_DNA"/>
</dbReference>